<evidence type="ECO:0000313" key="7">
    <source>
        <dbReference type="EMBL" id="ERJ18897.1"/>
    </source>
</evidence>
<dbReference type="Proteomes" id="UP000006242">
    <property type="component" value="Unassembled WGS sequence"/>
</dbReference>
<reference evidence="7 8" key="2">
    <citation type="journal article" date="2013" name="PLoS ONE">
        <title>INDIGO - INtegrated Data Warehouse of MIcrobial GenOmes with Examples from the Red Sea Extremophiles.</title>
        <authorList>
            <person name="Alam I."/>
            <person name="Antunes A."/>
            <person name="Kamau A.A."/>
            <person name="Ba Alawi W."/>
            <person name="Kalkatawi M."/>
            <person name="Stingl U."/>
            <person name="Bajic V.B."/>
        </authorList>
    </citation>
    <scope>NUCLEOTIDE SEQUENCE [LARGE SCALE GENOMIC DNA]</scope>
    <source>
        <strain evidence="7 8">E1L3A</strain>
    </source>
</reference>
<evidence type="ECO:0000256" key="6">
    <source>
        <dbReference type="RuleBase" id="RU363041"/>
    </source>
</evidence>
<evidence type="ECO:0000313" key="8">
    <source>
        <dbReference type="Proteomes" id="UP000006242"/>
    </source>
</evidence>
<keyword evidence="6" id="KW-1003">Cell membrane</keyword>
<evidence type="ECO:0000256" key="2">
    <source>
        <dbReference type="ARBA" id="ARBA00009142"/>
    </source>
</evidence>
<dbReference type="OrthoDB" id="5189995at2"/>
<comment type="similarity">
    <text evidence="2 6">Belongs to the 4-toluene sulfonate uptake permease (TSUP) (TC 2.A.102) family.</text>
</comment>
<organism evidence="7 8">
    <name type="scientific">Salinisphaera shabanensis E1L3A</name>
    <dbReference type="NCBI Taxonomy" id="1033802"/>
    <lineage>
        <taxon>Bacteria</taxon>
        <taxon>Pseudomonadati</taxon>
        <taxon>Pseudomonadota</taxon>
        <taxon>Gammaproteobacteria</taxon>
        <taxon>Salinisphaerales</taxon>
        <taxon>Salinisphaeraceae</taxon>
        <taxon>Salinisphaera</taxon>
    </lineage>
</organism>
<gene>
    <name evidence="7" type="ORF">SSPSH_002190</name>
</gene>
<keyword evidence="5 6" id="KW-0472">Membrane</keyword>
<feature type="transmembrane region" description="Helical" evidence="6">
    <location>
        <begin position="214"/>
        <end position="230"/>
    </location>
</feature>
<dbReference type="Pfam" id="PF01925">
    <property type="entry name" value="TauE"/>
    <property type="match status" value="1"/>
</dbReference>
<dbReference type="InterPro" id="IPR002781">
    <property type="entry name" value="TM_pro_TauE-like"/>
</dbReference>
<keyword evidence="4 6" id="KW-1133">Transmembrane helix</keyword>
<feature type="transmembrane region" description="Helical" evidence="6">
    <location>
        <begin position="242"/>
        <end position="260"/>
    </location>
</feature>
<dbReference type="InterPro" id="IPR051598">
    <property type="entry name" value="TSUP/Inactive_protease-like"/>
</dbReference>
<sequence length="270" mass="27806">MIAFSLAGLLVGVAVGVTGVGGGSLMTPLLILLFGFAPSAAVGTDLLYAAGTKGFGTWLHGRQQTVDWSVVGLMASGSLPAAVLTIFWLHYVGLDPWVEHLMTITLCVAIIATAVLTLVRKRIMARLGEENMGESGLPPRLLAVRSPITVIGGVVLGVLVTLSSVGAGVLGTTLLLLLYPRRAAIRIVGTDIAHAVPLTLVAGVGHLSLGTTDLPVLGFLLLGSLPGIYLGTRLGSRLPDGLLRPIISVLLLVIGASMLFDSVMSLIPPG</sequence>
<feature type="transmembrane region" description="Helical" evidence="6">
    <location>
        <begin position="150"/>
        <end position="179"/>
    </location>
</feature>
<accession>U2EKX2</accession>
<comment type="subcellular location">
    <subcellularLocation>
        <location evidence="6">Cell membrane</location>
        <topology evidence="6">Multi-pass membrane protein</topology>
    </subcellularLocation>
    <subcellularLocation>
        <location evidence="1">Membrane</location>
        <topology evidence="1">Multi-pass membrane protein</topology>
    </subcellularLocation>
</comment>
<feature type="transmembrane region" description="Helical" evidence="6">
    <location>
        <begin position="29"/>
        <end position="49"/>
    </location>
</feature>
<proteinExistence type="inferred from homology"/>
<reference evidence="7 8" key="1">
    <citation type="journal article" date="2011" name="J. Bacteriol.">
        <title>Genome sequence of Salinisphaera shabanensis, a gammaproteobacterium from the harsh, variable environment of the brine-seawater interface of the Shaban Deep in the Red Sea.</title>
        <authorList>
            <person name="Antunes A."/>
            <person name="Alam I."/>
            <person name="Bajic V.B."/>
            <person name="Stingl U."/>
        </authorList>
    </citation>
    <scope>NUCLEOTIDE SEQUENCE [LARGE SCALE GENOMIC DNA]</scope>
    <source>
        <strain evidence="7 8">E1L3A</strain>
    </source>
</reference>
<dbReference type="STRING" id="1033802.SSPSH_002190"/>
<protein>
    <recommendedName>
        <fullName evidence="6">Probable membrane transporter protein</fullName>
    </recommendedName>
</protein>
<dbReference type="EMBL" id="AFNV02000014">
    <property type="protein sequence ID" value="ERJ18897.1"/>
    <property type="molecule type" value="Genomic_DNA"/>
</dbReference>
<dbReference type="AlphaFoldDB" id="U2EKX2"/>
<keyword evidence="3 6" id="KW-0812">Transmembrane</keyword>
<evidence type="ECO:0000256" key="4">
    <source>
        <dbReference type="ARBA" id="ARBA00022989"/>
    </source>
</evidence>
<feature type="transmembrane region" description="Helical" evidence="6">
    <location>
        <begin position="70"/>
        <end position="91"/>
    </location>
</feature>
<comment type="caution">
    <text evidence="7">The sequence shown here is derived from an EMBL/GenBank/DDBJ whole genome shotgun (WGS) entry which is preliminary data.</text>
</comment>
<name>U2EKX2_9GAMM</name>
<keyword evidence="8" id="KW-1185">Reference proteome</keyword>
<dbReference type="PANTHER" id="PTHR43701">
    <property type="entry name" value="MEMBRANE TRANSPORTER PROTEIN MJ0441-RELATED"/>
    <property type="match status" value="1"/>
</dbReference>
<evidence type="ECO:0000256" key="1">
    <source>
        <dbReference type="ARBA" id="ARBA00004141"/>
    </source>
</evidence>
<dbReference type="eggNOG" id="COG0730">
    <property type="taxonomic scope" value="Bacteria"/>
</dbReference>
<evidence type="ECO:0000256" key="3">
    <source>
        <dbReference type="ARBA" id="ARBA00022692"/>
    </source>
</evidence>
<dbReference type="GO" id="GO:0005886">
    <property type="term" value="C:plasma membrane"/>
    <property type="evidence" value="ECO:0007669"/>
    <property type="project" value="UniProtKB-SubCell"/>
</dbReference>
<feature type="transmembrane region" description="Helical" evidence="6">
    <location>
        <begin position="97"/>
        <end position="119"/>
    </location>
</feature>
<dbReference type="RefSeq" id="WP_006912539.1">
    <property type="nucleotide sequence ID" value="NZ_AFNV02000014.1"/>
</dbReference>
<dbReference type="PANTHER" id="PTHR43701:SF2">
    <property type="entry name" value="MEMBRANE TRANSPORTER PROTEIN YJNA-RELATED"/>
    <property type="match status" value="1"/>
</dbReference>
<evidence type="ECO:0000256" key="5">
    <source>
        <dbReference type="ARBA" id="ARBA00023136"/>
    </source>
</evidence>